<reference evidence="4" key="1">
    <citation type="submission" date="2023-06" db="EMBL/GenBank/DDBJ databases">
        <title>Egi l300058.</title>
        <authorList>
            <person name="Gao L."/>
            <person name="Fang B.-Z."/>
            <person name="Li W.-J."/>
        </authorList>
    </citation>
    <scope>NUCLEOTIDE SEQUENCE</scope>
    <source>
        <strain evidence="4">EGI L300058</strain>
    </source>
</reference>
<keyword evidence="5" id="KW-1185">Reference proteome</keyword>
<dbReference type="Pfam" id="PF00005">
    <property type="entry name" value="ABC_tran"/>
    <property type="match status" value="1"/>
</dbReference>
<dbReference type="RefSeq" id="WP_301141730.1">
    <property type="nucleotide sequence ID" value="NZ_JAUHQA010000001.1"/>
</dbReference>
<comment type="caution">
    <text evidence="4">The sequence shown here is derived from an EMBL/GenBank/DDBJ whole genome shotgun (WGS) entry which is preliminary data.</text>
</comment>
<dbReference type="CDD" id="cd03216">
    <property type="entry name" value="ABC_Carb_Monos_I"/>
    <property type="match status" value="1"/>
</dbReference>
<evidence type="ECO:0000313" key="4">
    <source>
        <dbReference type="EMBL" id="MDN4480356.1"/>
    </source>
</evidence>
<evidence type="ECO:0000259" key="3">
    <source>
        <dbReference type="PROSITE" id="PS50893"/>
    </source>
</evidence>
<dbReference type="PANTHER" id="PTHR43790">
    <property type="entry name" value="CARBOHYDRATE TRANSPORT ATP-BINDING PROTEIN MG119-RELATED"/>
    <property type="match status" value="1"/>
</dbReference>
<evidence type="ECO:0000256" key="1">
    <source>
        <dbReference type="ARBA" id="ARBA00022741"/>
    </source>
</evidence>
<protein>
    <submittedName>
        <fullName evidence="4">ATP-binding cassette domain-containing protein</fullName>
    </submittedName>
</protein>
<dbReference type="PROSITE" id="PS00211">
    <property type="entry name" value="ABC_TRANSPORTER_1"/>
    <property type="match status" value="1"/>
</dbReference>
<gene>
    <name evidence="4" type="ORF">QQX02_05400</name>
</gene>
<sequence length="269" mass="28821">MTTDHSARDRSEAGMTSAPLLRVRHVSKNFGAVQALVDVDLDVHAHEVVAIVGDNAAGKSTLARVISGSYQPDGGTVEVAGENVLPLSTKSARSHGIATVFQDLALADNLDVTANIFLGQELPSTRRFDHGLLDEQRMESLARDYLRQLNSRIASPRTPLSQLSAGQRQCVAIARTLVGEPQIIVLDEPTSSLSVTQTAEVLNHISRLRSMGLGVVLISHSLADVRSVADRIEVLRHGRNNGSFSATETGYEDIIAAITGAPSAHRIPR</sequence>
<dbReference type="InterPro" id="IPR027417">
    <property type="entry name" value="P-loop_NTPase"/>
</dbReference>
<evidence type="ECO:0000256" key="2">
    <source>
        <dbReference type="ARBA" id="ARBA00022840"/>
    </source>
</evidence>
<dbReference type="PROSITE" id="PS50893">
    <property type="entry name" value="ABC_TRANSPORTER_2"/>
    <property type="match status" value="1"/>
</dbReference>
<dbReference type="InterPro" id="IPR003439">
    <property type="entry name" value="ABC_transporter-like_ATP-bd"/>
</dbReference>
<dbReference type="SMART" id="SM00382">
    <property type="entry name" value="AAA"/>
    <property type="match status" value="1"/>
</dbReference>
<keyword evidence="2 4" id="KW-0067">ATP-binding</keyword>
<dbReference type="InterPro" id="IPR017871">
    <property type="entry name" value="ABC_transporter-like_CS"/>
</dbReference>
<name>A0ABT8GFY7_9MICO</name>
<evidence type="ECO:0000313" key="5">
    <source>
        <dbReference type="Proteomes" id="UP001172708"/>
    </source>
</evidence>
<organism evidence="4 5">
    <name type="scientific">Demequina muriae</name>
    <dbReference type="NCBI Taxonomy" id="3051664"/>
    <lineage>
        <taxon>Bacteria</taxon>
        <taxon>Bacillati</taxon>
        <taxon>Actinomycetota</taxon>
        <taxon>Actinomycetes</taxon>
        <taxon>Micrococcales</taxon>
        <taxon>Demequinaceae</taxon>
        <taxon>Demequina</taxon>
    </lineage>
</organism>
<dbReference type="InterPro" id="IPR003593">
    <property type="entry name" value="AAA+_ATPase"/>
</dbReference>
<dbReference type="InterPro" id="IPR050107">
    <property type="entry name" value="ABC_carbohydrate_import_ATPase"/>
</dbReference>
<keyword evidence="1" id="KW-0547">Nucleotide-binding</keyword>
<dbReference type="Gene3D" id="3.40.50.300">
    <property type="entry name" value="P-loop containing nucleotide triphosphate hydrolases"/>
    <property type="match status" value="1"/>
</dbReference>
<feature type="domain" description="ABC transporter" evidence="3">
    <location>
        <begin position="21"/>
        <end position="262"/>
    </location>
</feature>
<accession>A0ABT8GFY7</accession>
<dbReference type="SUPFAM" id="SSF52540">
    <property type="entry name" value="P-loop containing nucleoside triphosphate hydrolases"/>
    <property type="match status" value="1"/>
</dbReference>
<dbReference type="Proteomes" id="UP001172708">
    <property type="component" value="Unassembled WGS sequence"/>
</dbReference>
<dbReference type="PANTHER" id="PTHR43790:SF8">
    <property type="entry name" value="SUGAR ABC TRANSPORTER ATP-BINDING PROTEIN"/>
    <property type="match status" value="1"/>
</dbReference>
<proteinExistence type="predicted"/>
<dbReference type="GO" id="GO:0005524">
    <property type="term" value="F:ATP binding"/>
    <property type="evidence" value="ECO:0007669"/>
    <property type="project" value="UniProtKB-KW"/>
</dbReference>
<dbReference type="EMBL" id="JAUHQA010000001">
    <property type="protein sequence ID" value="MDN4480356.1"/>
    <property type="molecule type" value="Genomic_DNA"/>
</dbReference>